<dbReference type="EMBL" id="CP016076">
    <property type="protein sequence ID" value="APU13497.1"/>
    <property type="molecule type" value="Genomic_DNA"/>
</dbReference>
<gene>
    <name evidence="2" type="ORF">UA74_07140</name>
</gene>
<organism evidence="2 3">
    <name type="scientific">Actinoalloteichus fjordicus</name>
    <dbReference type="NCBI Taxonomy" id="1612552"/>
    <lineage>
        <taxon>Bacteria</taxon>
        <taxon>Bacillati</taxon>
        <taxon>Actinomycetota</taxon>
        <taxon>Actinomycetes</taxon>
        <taxon>Pseudonocardiales</taxon>
        <taxon>Pseudonocardiaceae</taxon>
        <taxon>Actinoalloteichus</taxon>
    </lineage>
</organism>
<dbReference type="KEGG" id="acad:UA74_07140"/>
<sequence>MAEHHARSAQAHRGAGLFDLRWILALLFVLYGGVLTVLGVGFTTDEDLAKAAGVAINLWAGLAMLLVAALFALWARLRPVVVDPRLIDRGDDDNP</sequence>
<reference evidence="3" key="1">
    <citation type="submission" date="2016-06" db="EMBL/GenBank/DDBJ databases">
        <title>Complete genome sequence of Actinoalloteichus fjordicus DSM 46855 (=ADI127-17), type strain of the new species Actinoalloteichus fjordicus.</title>
        <authorList>
            <person name="Ruckert C."/>
            <person name="Nouioui I."/>
            <person name="Willmese J."/>
            <person name="van Wezel G."/>
            <person name="Klenk H.-P."/>
            <person name="Kalinowski J."/>
            <person name="Zotchev S.B."/>
        </authorList>
    </citation>
    <scope>NUCLEOTIDE SEQUENCE [LARGE SCALE GENOMIC DNA]</scope>
    <source>
        <strain evidence="3">ADI127-7</strain>
    </source>
</reference>
<name>A0AAC9L9C7_9PSEU</name>
<proteinExistence type="predicted"/>
<dbReference type="Proteomes" id="UP000185511">
    <property type="component" value="Chromosome"/>
</dbReference>
<dbReference type="RefSeq" id="WP_075739590.1">
    <property type="nucleotide sequence ID" value="NZ_CP016076.1"/>
</dbReference>
<dbReference type="AlphaFoldDB" id="A0AAC9L9C7"/>
<keyword evidence="3" id="KW-1185">Reference proteome</keyword>
<feature type="transmembrane region" description="Helical" evidence="1">
    <location>
        <begin position="54"/>
        <end position="75"/>
    </location>
</feature>
<feature type="transmembrane region" description="Helical" evidence="1">
    <location>
        <begin position="20"/>
        <end position="42"/>
    </location>
</feature>
<evidence type="ECO:0000313" key="2">
    <source>
        <dbReference type="EMBL" id="APU13497.1"/>
    </source>
</evidence>
<evidence type="ECO:0000256" key="1">
    <source>
        <dbReference type="SAM" id="Phobius"/>
    </source>
</evidence>
<keyword evidence="1" id="KW-1133">Transmembrane helix</keyword>
<keyword evidence="1" id="KW-0472">Membrane</keyword>
<evidence type="ECO:0000313" key="3">
    <source>
        <dbReference type="Proteomes" id="UP000185511"/>
    </source>
</evidence>
<protein>
    <submittedName>
        <fullName evidence="2">Uncharacterized protein</fullName>
    </submittedName>
</protein>
<keyword evidence="1" id="KW-0812">Transmembrane</keyword>
<accession>A0AAC9L9C7</accession>